<dbReference type="Gene3D" id="1.25.10.10">
    <property type="entry name" value="Leucine-rich Repeat Variant"/>
    <property type="match status" value="1"/>
</dbReference>
<dbReference type="Ensembl" id="ENSPKIT00000002859.1">
    <property type="protein sequence ID" value="ENSPKIP00000022201.1"/>
    <property type="gene ID" value="ENSPKIG00000006281.1"/>
</dbReference>
<protein>
    <recommendedName>
        <fullName evidence="3">Rotatin</fullName>
    </recommendedName>
</protein>
<reference evidence="1" key="2">
    <citation type="submission" date="2025-09" db="UniProtKB">
        <authorList>
            <consortium name="Ensembl"/>
        </authorList>
    </citation>
    <scope>IDENTIFICATION</scope>
</reference>
<dbReference type="InterPro" id="IPR016024">
    <property type="entry name" value="ARM-type_fold"/>
</dbReference>
<dbReference type="InterPro" id="IPR011989">
    <property type="entry name" value="ARM-like"/>
</dbReference>
<sequence>CFEKQPLQDPLKKVTSRAFLSLLACSPSAQSYACRGLVDTLIERLRNIHLQLQQESLNPGKAAQKKKQEESCLRELKLVLQLLRNCLYRNEECKLQASACDSRLAFAVAPLWPWLLLDDRLMEAALELLCVFTASVLHSVMKLATLLAPENSGHQRLAFCLLANLAASRDCKGLLQKMDGALELIAELALHKRDSHRPLTLLILHNVSFCSANKAKVLASKSVSVLVSCLESNQLHICAIGASALWSLLHNYQKAKVILKNPSIRIKAEEAFTSAQE</sequence>
<dbReference type="GO" id="GO:0036064">
    <property type="term" value="C:ciliary basal body"/>
    <property type="evidence" value="ECO:0007669"/>
    <property type="project" value="InterPro"/>
</dbReference>
<evidence type="ECO:0008006" key="3">
    <source>
        <dbReference type="Google" id="ProtNLM"/>
    </source>
</evidence>
<dbReference type="SUPFAM" id="SSF48371">
    <property type="entry name" value="ARM repeat"/>
    <property type="match status" value="1"/>
</dbReference>
<name>A0A3B3RWQ3_9TELE</name>
<dbReference type="GO" id="GO:0032053">
    <property type="term" value="P:ciliary basal body organization"/>
    <property type="evidence" value="ECO:0007669"/>
    <property type="project" value="TreeGrafter"/>
</dbReference>
<dbReference type="InterPro" id="IPR030791">
    <property type="entry name" value="Rotatin"/>
</dbReference>
<proteinExistence type="predicted"/>
<accession>A0A3B3RWQ3</accession>
<keyword evidence="2" id="KW-1185">Reference proteome</keyword>
<dbReference type="PANTHER" id="PTHR31691:SF1">
    <property type="entry name" value="ROTATIN"/>
    <property type="match status" value="1"/>
</dbReference>
<dbReference type="GO" id="GO:0005813">
    <property type="term" value="C:centrosome"/>
    <property type="evidence" value="ECO:0007669"/>
    <property type="project" value="InterPro"/>
</dbReference>
<evidence type="ECO:0000313" key="2">
    <source>
        <dbReference type="Proteomes" id="UP000261540"/>
    </source>
</evidence>
<dbReference type="PANTHER" id="PTHR31691">
    <property type="entry name" value="ROTATIN"/>
    <property type="match status" value="1"/>
</dbReference>
<dbReference type="AlphaFoldDB" id="A0A3B3RWQ3"/>
<dbReference type="Proteomes" id="UP000261540">
    <property type="component" value="Unplaced"/>
</dbReference>
<dbReference type="GO" id="GO:0010457">
    <property type="term" value="P:centriole-centriole cohesion"/>
    <property type="evidence" value="ECO:0007669"/>
    <property type="project" value="TreeGrafter"/>
</dbReference>
<dbReference type="GO" id="GO:0005814">
    <property type="term" value="C:centriole"/>
    <property type="evidence" value="ECO:0007669"/>
    <property type="project" value="TreeGrafter"/>
</dbReference>
<dbReference type="GO" id="GO:0007099">
    <property type="term" value="P:centriole replication"/>
    <property type="evidence" value="ECO:0007669"/>
    <property type="project" value="TreeGrafter"/>
</dbReference>
<reference evidence="1" key="1">
    <citation type="submission" date="2025-08" db="UniProtKB">
        <authorList>
            <consortium name="Ensembl"/>
        </authorList>
    </citation>
    <scope>IDENTIFICATION</scope>
</reference>
<dbReference type="GeneTree" id="ENSGT00640000091535"/>
<organism evidence="1 2">
    <name type="scientific">Paramormyrops kingsleyae</name>
    <dbReference type="NCBI Taxonomy" id="1676925"/>
    <lineage>
        <taxon>Eukaryota</taxon>
        <taxon>Metazoa</taxon>
        <taxon>Chordata</taxon>
        <taxon>Craniata</taxon>
        <taxon>Vertebrata</taxon>
        <taxon>Euteleostomi</taxon>
        <taxon>Actinopterygii</taxon>
        <taxon>Neopterygii</taxon>
        <taxon>Teleostei</taxon>
        <taxon>Osteoglossocephala</taxon>
        <taxon>Osteoglossomorpha</taxon>
        <taxon>Osteoglossiformes</taxon>
        <taxon>Mormyridae</taxon>
        <taxon>Paramormyrops</taxon>
    </lineage>
</organism>
<evidence type="ECO:0000313" key="1">
    <source>
        <dbReference type="Ensembl" id="ENSPKIP00000022201.1"/>
    </source>
</evidence>